<name>A0AAV7S6X4_PLEWA</name>
<keyword evidence="3" id="KW-1185">Reference proteome</keyword>
<feature type="region of interest" description="Disordered" evidence="1">
    <location>
        <begin position="1"/>
        <end position="25"/>
    </location>
</feature>
<dbReference type="AlphaFoldDB" id="A0AAV7S6X4"/>
<protein>
    <submittedName>
        <fullName evidence="2">Uncharacterized protein</fullName>
    </submittedName>
</protein>
<dbReference type="Proteomes" id="UP001066276">
    <property type="component" value="Chromosome 4_2"/>
</dbReference>
<reference evidence="2" key="1">
    <citation type="journal article" date="2022" name="bioRxiv">
        <title>Sequencing and chromosome-scale assembly of the giantPleurodeles waltlgenome.</title>
        <authorList>
            <person name="Brown T."/>
            <person name="Elewa A."/>
            <person name="Iarovenko S."/>
            <person name="Subramanian E."/>
            <person name="Araus A.J."/>
            <person name="Petzold A."/>
            <person name="Susuki M."/>
            <person name="Suzuki K.-i.T."/>
            <person name="Hayashi T."/>
            <person name="Toyoda A."/>
            <person name="Oliveira C."/>
            <person name="Osipova E."/>
            <person name="Leigh N.D."/>
            <person name="Simon A."/>
            <person name="Yun M.H."/>
        </authorList>
    </citation>
    <scope>NUCLEOTIDE SEQUENCE</scope>
    <source>
        <strain evidence="2">20211129_DDA</strain>
        <tissue evidence="2">Liver</tissue>
    </source>
</reference>
<sequence>MPLSVGPSESDRRSATIGSVPGLGGGPARSNPASLFLLGFTMLANIRADQVSQLLPHQINNAVLQMSMVQLPLLWLRDSLQSIAIQKGAVGFLVVPSQQVAWATQPMEVPSDLEVAPSFGHLAGVALKEGMAQTPPPSGRHQSLLLPAAMGQALGSGARPWAPIVPAAGAPHH</sequence>
<dbReference type="EMBL" id="JANPWB010000008">
    <property type="protein sequence ID" value="KAJ1159893.1"/>
    <property type="molecule type" value="Genomic_DNA"/>
</dbReference>
<evidence type="ECO:0000313" key="2">
    <source>
        <dbReference type="EMBL" id="KAJ1159893.1"/>
    </source>
</evidence>
<proteinExistence type="predicted"/>
<comment type="caution">
    <text evidence="2">The sequence shown here is derived from an EMBL/GenBank/DDBJ whole genome shotgun (WGS) entry which is preliminary data.</text>
</comment>
<organism evidence="2 3">
    <name type="scientific">Pleurodeles waltl</name>
    <name type="common">Iberian ribbed newt</name>
    <dbReference type="NCBI Taxonomy" id="8319"/>
    <lineage>
        <taxon>Eukaryota</taxon>
        <taxon>Metazoa</taxon>
        <taxon>Chordata</taxon>
        <taxon>Craniata</taxon>
        <taxon>Vertebrata</taxon>
        <taxon>Euteleostomi</taxon>
        <taxon>Amphibia</taxon>
        <taxon>Batrachia</taxon>
        <taxon>Caudata</taxon>
        <taxon>Salamandroidea</taxon>
        <taxon>Salamandridae</taxon>
        <taxon>Pleurodelinae</taxon>
        <taxon>Pleurodeles</taxon>
    </lineage>
</organism>
<evidence type="ECO:0000256" key="1">
    <source>
        <dbReference type="SAM" id="MobiDB-lite"/>
    </source>
</evidence>
<gene>
    <name evidence="2" type="ORF">NDU88_000397</name>
</gene>
<evidence type="ECO:0000313" key="3">
    <source>
        <dbReference type="Proteomes" id="UP001066276"/>
    </source>
</evidence>
<accession>A0AAV7S6X4</accession>